<gene>
    <name evidence="1" type="ORF">SAMN05443661_104103</name>
</gene>
<sequence>MGDTQRVYVEMDNEEQYEQLKELKKKHGVTWKGMLLQGAKRLEENNSL</sequence>
<dbReference type="AlphaFoldDB" id="A0A1I3KKS2"/>
<reference evidence="1 2" key="1">
    <citation type="submission" date="2016-10" db="EMBL/GenBank/DDBJ databases">
        <authorList>
            <person name="de Groot N.N."/>
        </authorList>
    </citation>
    <scope>NUCLEOTIDE SEQUENCE [LARGE SCALE GENOMIC DNA]</scope>
    <source>
        <strain evidence="1 2">SP2</strain>
    </source>
</reference>
<dbReference type="Proteomes" id="UP000182829">
    <property type="component" value="Unassembled WGS sequence"/>
</dbReference>
<evidence type="ECO:0008006" key="3">
    <source>
        <dbReference type="Google" id="ProtNLM"/>
    </source>
</evidence>
<dbReference type="GeneID" id="55549315"/>
<proteinExistence type="predicted"/>
<organism evidence="1 2">
    <name type="scientific">Natronobacterium gregoryi</name>
    <dbReference type="NCBI Taxonomy" id="44930"/>
    <lineage>
        <taxon>Archaea</taxon>
        <taxon>Methanobacteriati</taxon>
        <taxon>Methanobacteriota</taxon>
        <taxon>Stenosarchaea group</taxon>
        <taxon>Halobacteria</taxon>
        <taxon>Halobacteriales</taxon>
        <taxon>Natrialbaceae</taxon>
        <taxon>Natronobacterium</taxon>
    </lineage>
</organism>
<accession>A0A1I3KKS2</accession>
<dbReference type="RefSeq" id="WP_005579292.1">
    <property type="nucleotide sequence ID" value="NZ_FORO01000004.1"/>
</dbReference>
<name>A0A1I3KKS2_9EURY</name>
<evidence type="ECO:0000313" key="1">
    <source>
        <dbReference type="EMBL" id="SFI73089.1"/>
    </source>
</evidence>
<protein>
    <recommendedName>
        <fullName evidence="3">CopG family transcriptional regulator</fullName>
    </recommendedName>
</protein>
<evidence type="ECO:0000313" key="2">
    <source>
        <dbReference type="Proteomes" id="UP000182829"/>
    </source>
</evidence>
<dbReference type="EMBL" id="FORO01000004">
    <property type="protein sequence ID" value="SFI73089.1"/>
    <property type="molecule type" value="Genomic_DNA"/>
</dbReference>